<keyword evidence="3 5" id="KW-0732">Signal</keyword>
<comment type="subcellular location">
    <subcellularLocation>
        <location evidence="1">Secreted</location>
        <location evidence="1">Extracellular space</location>
    </subcellularLocation>
</comment>
<dbReference type="EMBL" id="MN243727">
    <property type="protein sequence ID" value="QGF19396.1"/>
    <property type="molecule type" value="mRNA"/>
</dbReference>
<evidence type="ECO:0000256" key="4">
    <source>
        <dbReference type="SAM" id="MobiDB-lite"/>
    </source>
</evidence>
<keyword evidence="2" id="KW-0964">Secreted</keyword>
<protein>
    <submittedName>
        <fullName evidence="6">IDA1-like protein</fullName>
    </submittedName>
</protein>
<dbReference type="PANTHER" id="PTHR33599">
    <property type="entry name" value="PROTEIN IDA-LIKE 5"/>
    <property type="match status" value="1"/>
</dbReference>
<proteinExistence type="evidence at transcript level"/>
<name>A0A5Q2F3I7_MANIN</name>
<reference evidence="6" key="1">
    <citation type="submission" date="2019-07" db="EMBL/GenBank/DDBJ databases">
        <authorList>
            <person name="Rai A.C."/>
            <person name="Zviran T."/>
            <person name="Halon E.S."/>
            <person name="Cohen Y."/>
            <person name="Irihimovitch V."/>
        </authorList>
    </citation>
    <scope>NUCLEOTIDE SEQUENCE</scope>
    <source>
        <tissue evidence="6">Pedicel abscission zone</tissue>
    </source>
</reference>
<dbReference type="PANTHER" id="PTHR33599:SF20">
    <property type="entry name" value="PROTEIN IDA"/>
    <property type="match status" value="1"/>
</dbReference>
<feature type="signal peptide" evidence="5">
    <location>
        <begin position="1"/>
        <end position="34"/>
    </location>
</feature>
<dbReference type="GO" id="GO:0010227">
    <property type="term" value="P:floral organ abscission"/>
    <property type="evidence" value="ECO:0007669"/>
    <property type="project" value="InterPro"/>
</dbReference>
<evidence type="ECO:0000313" key="6">
    <source>
        <dbReference type="EMBL" id="QGF19396.1"/>
    </source>
</evidence>
<organism evidence="6">
    <name type="scientific">Mangifera indica</name>
    <name type="common">Mango</name>
    <dbReference type="NCBI Taxonomy" id="29780"/>
    <lineage>
        <taxon>Eukaryota</taxon>
        <taxon>Viridiplantae</taxon>
        <taxon>Streptophyta</taxon>
        <taxon>Embryophyta</taxon>
        <taxon>Tracheophyta</taxon>
        <taxon>Spermatophyta</taxon>
        <taxon>Magnoliopsida</taxon>
        <taxon>eudicotyledons</taxon>
        <taxon>Gunneridae</taxon>
        <taxon>Pentapetalae</taxon>
        <taxon>rosids</taxon>
        <taxon>malvids</taxon>
        <taxon>Sapindales</taxon>
        <taxon>Anacardiaceae</taxon>
        <taxon>Mangifera</taxon>
    </lineage>
</organism>
<evidence type="ECO:0000256" key="1">
    <source>
        <dbReference type="ARBA" id="ARBA00004239"/>
    </source>
</evidence>
<dbReference type="AlphaFoldDB" id="A0A5Q2F3I7"/>
<evidence type="ECO:0000256" key="3">
    <source>
        <dbReference type="ARBA" id="ARBA00022729"/>
    </source>
</evidence>
<feature type="region of interest" description="Disordered" evidence="4">
    <location>
        <begin position="78"/>
        <end position="100"/>
    </location>
</feature>
<dbReference type="GO" id="GO:0005576">
    <property type="term" value="C:extracellular region"/>
    <property type="evidence" value="ECO:0007669"/>
    <property type="project" value="UniProtKB-SubCell"/>
</dbReference>
<sequence length="100" mass="11170">MSLISPPFKSMHISCKAVYFVFLVLLVIIGSCSAIRPGGTMFEANFMMDSENYEKPHRVTYRTGFVFEDRIFNFLPKGSPIPPSAPSKTHNEVVDSTPPV</sequence>
<evidence type="ECO:0000256" key="2">
    <source>
        <dbReference type="ARBA" id="ARBA00022525"/>
    </source>
</evidence>
<evidence type="ECO:0000256" key="5">
    <source>
        <dbReference type="SAM" id="SignalP"/>
    </source>
</evidence>
<dbReference type="InterPro" id="IPR039639">
    <property type="entry name" value="IDA-like"/>
</dbReference>
<feature type="chain" id="PRO_5024315948" evidence="5">
    <location>
        <begin position="35"/>
        <end position="100"/>
    </location>
</feature>
<accession>A0A5Q2F3I7</accession>